<dbReference type="SMART" id="SM00560">
    <property type="entry name" value="LamGL"/>
    <property type="match status" value="1"/>
</dbReference>
<keyword evidence="1" id="KW-0732">Signal</keyword>
<evidence type="ECO:0000313" key="4">
    <source>
        <dbReference type="EMBL" id="GAL87862.1"/>
    </source>
</evidence>
<sequence>MKRNYVKRLIRFFSFITVHFILINTINAQYCQPKNIGKFNVNYISNVAIGTINNSSNGNTGNYTYFSDIVATNVIAGEYLEGEITLTINGWNTAKNTVIIWLNFNESSDDDFDDDGERFLISFQDKNNTRGNKEVKVPFKIEIPSKIKPGNSILRVGYRTGNSNNFSSCDFKYESGEVEDYNITFISDYEEDEDEFEPEFCEPKNIGSFNTNYISNISFGSIDNTSSGKTGDYSYYSELPATDIPVGSKLEGTVTVTLNGWNSNTNMVVVWLNFNETNDDDFDDNGERFLFPFRDTNNTGGKKTVKIPIEIKIPETVKPSKSVIRFGLRTGKNENFTACDFKYQAGEIEDYKINFITGEEEDKDTDGDGIPDSEDMFTPNPPASSTLDLDGVDDYLDSNLNLSGFEQLTLMAWVKLDETFSETGTLFSQGKLKVKVNKNKRVVARINGKSIVLKSDNELEGLKENLWTHITVTFNNALRKDKLKVFINGHLAKTGNDESYSKPIESSQNPFTMGKNVSTNKEFFNGDIDEVRLFNIALSDNQIQKIVYQEIKEDAGSVAGVIVPKIIKDDVTQEAIPWSSLVAYYPMSNIISSTTKDFSSYTNTATLYNAKTVKAQTAPMPFKTKRNGTWTGKDNWLEDVWDTKELEDSYFTIVRVSHDIAVNTSIKTSGLILDSGKTITLKGDNELRNSYYLELNGTIDLMNDSQLVQTEHSDLVTSSEGKILRRQEGTSSAFWYNYWAAPVGIKKASALTNNNATTNNPNNTDFRLDMLKDDFGFNTQFTGNYTANGNISTYWLYTFINGTSYWDWTQITPSTQITPGMGYTQKGTGVPSETQQYIFEGKPNNGTILVPVKDKGGPGSVAGKSKTEFLLGNPYASAIDVVKFIDDNEGVIDGTIQLWQQWSGASHNMADYDGGYAQVNKLGGVRARQFSGLNGGTTGEAVGTVVPTRYLAVGQGFITEIVADGNVVFNNSQRVFVKEADADGKFNNGAVFSKQSTSKSVSDTTHVENNEDLIKKIRLEFNTIVGPKSKRELLLGFSDITSDAFDYGYEAETDDISNNDLNLTLEGKNMNIQAYSAITADKVVPLNFRSSGDNTFEIKISDLEHIDENQDIYLRDNLTGEYFDLRQEQPYTFTSLQGVFNERLEIVFQPKAATLSSEEVQTSQNYIYYDVLNNLLYAKKLNAAVTKFTIYSISGQSVMQLSNVDSATLHNGLQLPNMSSGTYIAVFRTDDNQVITKKFIKN</sequence>
<dbReference type="InterPro" id="IPR013320">
    <property type="entry name" value="ConA-like_dom_sf"/>
</dbReference>
<dbReference type="SUPFAM" id="SSF49899">
    <property type="entry name" value="Concanavalin A-like lectins/glucanases"/>
    <property type="match status" value="1"/>
</dbReference>
<reference evidence="5" key="1">
    <citation type="journal article" date="2014" name="Genome Announc.">
        <title>Draft Genome Sequence of Marine Flavobacterium Jejuia pallidilutea Strain 11shimoA1 and Pigmentation Mutants.</title>
        <authorList>
            <person name="Takatani N."/>
            <person name="Nakanishi M."/>
            <person name="Meirelles P."/>
            <person name="Mino S."/>
            <person name="Suda W."/>
            <person name="Oshima K."/>
            <person name="Hattori M."/>
            <person name="Ohkuma M."/>
            <person name="Hosokawa M."/>
            <person name="Miyashita K."/>
            <person name="Thompson F.L."/>
            <person name="Niwa A."/>
            <person name="Sawabe T."/>
            <person name="Sawabe T."/>
        </authorList>
    </citation>
    <scope>NUCLEOTIDE SEQUENCE [LARGE SCALE GENOMIC DNA]</scope>
    <source>
        <strain evidence="5">JCM 19538</strain>
    </source>
</reference>
<dbReference type="OrthoDB" id="2582440at2"/>
<dbReference type="InterPro" id="IPR045474">
    <property type="entry name" value="GEVED"/>
</dbReference>
<dbReference type="AlphaFoldDB" id="A0A098LNF2"/>
<evidence type="ECO:0000313" key="5">
    <source>
        <dbReference type="Proteomes" id="UP000030184"/>
    </source>
</evidence>
<comment type="caution">
    <text evidence="4">The sequence shown here is derived from an EMBL/GenBank/DDBJ whole genome shotgun (WGS) entry which is preliminary data.</text>
</comment>
<dbReference type="EMBL" id="BBNY01000001">
    <property type="protein sequence ID" value="GAL87862.1"/>
    <property type="molecule type" value="Genomic_DNA"/>
</dbReference>
<evidence type="ECO:0000256" key="1">
    <source>
        <dbReference type="ARBA" id="ARBA00022729"/>
    </source>
</evidence>
<feature type="domain" description="LamG-like jellyroll fold" evidence="3">
    <location>
        <begin position="406"/>
        <end position="541"/>
    </location>
</feature>
<dbReference type="Pfam" id="PF20009">
    <property type="entry name" value="GEVED"/>
    <property type="match status" value="2"/>
</dbReference>
<protein>
    <submittedName>
        <fullName evidence="4">Internalin putative</fullName>
    </submittedName>
</protein>
<dbReference type="Gene3D" id="2.60.120.200">
    <property type="match status" value="1"/>
</dbReference>
<dbReference type="Proteomes" id="UP000030184">
    <property type="component" value="Unassembled WGS sequence"/>
</dbReference>
<dbReference type="InterPro" id="IPR026444">
    <property type="entry name" value="Secre_tail"/>
</dbReference>
<dbReference type="NCBIfam" id="TIGR04183">
    <property type="entry name" value="Por_Secre_tail"/>
    <property type="match status" value="1"/>
</dbReference>
<dbReference type="Pfam" id="PF13385">
    <property type="entry name" value="Laminin_G_3"/>
    <property type="match status" value="1"/>
</dbReference>
<dbReference type="GO" id="GO:0004553">
    <property type="term" value="F:hydrolase activity, hydrolyzing O-glycosyl compounds"/>
    <property type="evidence" value="ECO:0007669"/>
    <property type="project" value="UniProtKB-ARBA"/>
</dbReference>
<dbReference type="RefSeq" id="WP_045370903.1">
    <property type="nucleotide sequence ID" value="NZ_BBNY01000001.1"/>
</dbReference>
<keyword evidence="5" id="KW-1185">Reference proteome</keyword>
<evidence type="ECO:0000256" key="2">
    <source>
        <dbReference type="ARBA" id="ARBA00023157"/>
    </source>
</evidence>
<gene>
    <name evidence="4" type="ORF">JCM19538_2224</name>
</gene>
<proteinExistence type="predicted"/>
<name>A0A098LNF2_9FLAO</name>
<dbReference type="InterPro" id="IPR006558">
    <property type="entry name" value="LamG-like"/>
</dbReference>
<dbReference type="GO" id="GO:0005975">
    <property type="term" value="P:carbohydrate metabolic process"/>
    <property type="evidence" value="ECO:0007669"/>
    <property type="project" value="UniProtKB-ARBA"/>
</dbReference>
<organism evidence="4 5">
    <name type="scientific">Jejuia pallidilutea</name>
    <dbReference type="NCBI Taxonomy" id="504487"/>
    <lineage>
        <taxon>Bacteria</taxon>
        <taxon>Pseudomonadati</taxon>
        <taxon>Bacteroidota</taxon>
        <taxon>Flavobacteriia</taxon>
        <taxon>Flavobacteriales</taxon>
        <taxon>Flavobacteriaceae</taxon>
        <taxon>Jejuia</taxon>
    </lineage>
</organism>
<keyword evidence="2" id="KW-1015">Disulfide bond</keyword>
<accession>A0A098LNF2</accession>
<evidence type="ECO:0000259" key="3">
    <source>
        <dbReference type="SMART" id="SM00560"/>
    </source>
</evidence>